<accession>A0A2U3QFF7</accession>
<keyword evidence="5" id="KW-1185">Reference proteome</keyword>
<dbReference type="PANTHER" id="PTHR47245">
    <property type="entry name" value="PEPTIDYLPROLYL ISOMERASE"/>
    <property type="match status" value="1"/>
</dbReference>
<dbReference type="InterPro" id="IPR023058">
    <property type="entry name" value="PPIase_PpiC_CS"/>
</dbReference>
<reference evidence="5" key="1">
    <citation type="submission" date="2018-03" db="EMBL/GenBank/DDBJ databases">
        <authorList>
            <person name="Zecchin S."/>
        </authorList>
    </citation>
    <scope>NUCLEOTIDE SEQUENCE [LARGE SCALE GENOMIC DNA]</scope>
</reference>
<dbReference type="PANTHER" id="PTHR47245:SF2">
    <property type="entry name" value="PEPTIDYL-PROLYL CIS-TRANS ISOMERASE HP_0175-RELATED"/>
    <property type="match status" value="1"/>
</dbReference>
<keyword evidence="1 4" id="KW-0413">Isomerase</keyword>
<evidence type="ECO:0000256" key="1">
    <source>
        <dbReference type="PROSITE-ProRule" id="PRU00278"/>
    </source>
</evidence>
<dbReference type="AlphaFoldDB" id="A0A2U3QFF7"/>
<dbReference type="EMBL" id="OUUY01000062">
    <property type="protein sequence ID" value="SPQ00143.1"/>
    <property type="molecule type" value="Genomic_DNA"/>
</dbReference>
<evidence type="ECO:0000259" key="3">
    <source>
        <dbReference type="PROSITE" id="PS50198"/>
    </source>
</evidence>
<dbReference type="InterPro" id="IPR050245">
    <property type="entry name" value="PrsA_foldase"/>
</dbReference>
<evidence type="ECO:0000313" key="5">
    <source>
        <dbReference type="Proteomes" id="UP000245125"/>
    </source>
</evidence>
<name>A0A2U3QFF7_9BACT</name>
<dbReference type="SUPFAM" id="SSF109998">
    <property type="entry name" value="Triger factor/SurA peptide-binding domain-like"/>
    <property type="match status" value="1"/>
</dbReference>
<dbReference type="GO" id="GO:0003755">
    <property type="term" value="F:peptidyl-prolyl cis-trans isomerase activity"/>
    <property type="evidence" value="ECO:0007669"/>
    <property type="project" value="UniProtKB-KW"/>
</dbReference>
<dbReference type="InterPro" id="IPR027304">
    <property type="entry name" value="Trigger_fact/SurA_dom_sf"/>
</dbReference>
<feature type="signal peptide" evidence="2">
    <location>
        <begin position="1"/>
        <end position="25"/>
    </location>
</feature>
<sequence length="291" mass="32602">MKMLSRMGFFVVFVVCLAFGGNAFAEGEDVLAAVGNEKITLRDFQVVVSSYSPEKQKYLAENPASKKILLDRMVQVKALAMTAKAKGMDKDPKIKSLLDYYTDEILSQELLARELAKVDITEKDMKDYYAAHKDSFKAPEMVRARRILVKVSEKAPDEERTKAKKKAEEILARVNAGENFAKLAAEVSDDKATKDRGGDLGYVTRGKMPKATEDAVFSLRPGEVSGLVETQVGYEILKVDEKDEGGVQPFDYAKDKIRKKLTDDFQAEKRKDIVVNAMKEVHVEIHPELIK</sequence>
<feature type="chain" id="PRO_5015408669" evidence="2">
    <location>
        <begin position="26"/>
        <end position="291"/>
    </location>
</feature>
<evidence type="ECO:0000313" key="4">
    <source>
        <dbReference type="EMBL" id="SPQ00143.1"/>
    </source>
</evidence>
<dbReference type="InterPro" id="IPR000297">
    <property type="entry name" value="PPIase_PpiC"/>
</dbReference>
<dbReference type="SUPFAM" id="SSF54534">
    <property type="entry name" value="FKBP-like"/>
    <property type="match status" value="1"/>
</dbReference>
<proteinExistence type="predicted"/>
<evidence type="ECO:0000256" key="2">
    <source>
        <dbReference type="SAM" id="SignalP"/>
    </source>
</evidence>
<keyword evidence="1" id="KW-0697">Rotamase</keyword>
<keyword evidence="2" id="KW-0732">Signal</keyword>
<dbReference type="PROSITE" id="PS01096">
    <property type="entry name" value="PPIC_PPIASE_1"/>
    <property type="match status" value="1"/>
</dbReference>
<dbReference type="InterPro" id="IPR046357">
    <property type="entry name" value="PPIase_dom_sf"/>
</dbReference>
<dbReference type="Gene3D" id="3.10.50.40">
    <property type="match status" value="1"/>
</dbReference>
<dbReference type="Proteomes" id="UP000245125">
    <property type="component" value="Unassembled WGS sequence"/>
</dbReference>
<feature type="domain" description="PpiC" evidence="3">
    <location>
        <begin position="139"/>
        <end position="241"/>
    </location>
</feature>
<dbReference type="Pfam" id="PF13616">
    <property type="entry name" value="Rotamase_3"/>
    <property type="match status" value="1"/>
</dbReference>
<protein>
    <submittedName>
        <fullName evidence="4">PpiC-type peptidyl-prolyl cis-trans isomerase</fullName>
    </submittedName>
</protein>
<organism evidence="4 5">
    <name type="scientific">Candidatus Sulfobium mesophilum</name>
    <dbReference type="NCBI Taxonomy" id="2016548"/>
    <lineage>
        <taxon>Bacteria</taxon>
        <taxon>Pseudomonadati</taxon>
        <taxon>Nitrospirota</taxon>
        <taxon>Nitrospiria</taxon>
        <taxon>Nitrospirales</taxon>
        <taxon>Nitrospiraceae</taxon>
        <taxon>Candidatus Sulfobium</taxon>
    </lineage>
</organism>
<dbReference type="Gene3D" id="1.10.8.1040">
    <property type="match status" value="1"/>
</dbReference>
<gene>
    <name evidence="4" type="ORF">NBG4_180019</name>
</gene>
<dbReference type="PROSITE" id="PS50198">
    <property type="entry name" value="PPIC_PPIASE_2"/>
    <property type="match status" value="1"/>
</dbReference>
<dbReference type="OrthoDB" id="14196at2"/>